<dbReference type="Proteomes" id="UP000625804">
    <property type="component" value="Unassembled WGS sequence"/>
</dbReference>
<keyword evidence="2" id="KW-1185">Reference proteome</keyword>
<sequence>MKLWIRKLAVTAVTILTFGTIVPQLPVELDKDIKDVKDIKENSGLSNQNDHLLIDGIEPIEHEDESEEQSWQTLAPTITDYEKLISSFTAYSLRQAEQQSMMKFGESIGNVIGDEFKQVILPKIEEAISEFAEKVGEDDLRQLAITEKPASGLGEKIFHIYHDKTGKDLMRFHVRRDHPPKEGYWFNFHYHTYEDQFMTHHDLGSIYWDKNTPPHWS</sequence>
<gene>
    <name evidence="1" type="ORF">HR057_04435</name>
</gene>
<dbReference type="RefSeq" id="WP_173730211.1">
    <property type="nucleotide sequence ID" value="NZ_JABTTE010000003.1"/>
</dbReference>
<reference evidence="1" key="1">
    <citation type="submission" date="2020-06" db="EMBL/GenBank/DDBJ databases">
        <title>A novel thermopfilic bacterium from Erzurum, Turkey.</title>
        <authorList>
            <person name="Adiguzel A."/>
            <person name="Ay H."/>
            <person name="Baltaci M.O."/>
        </authorList>
    </citation>
    <scope>NUCLEOTIDE SEQUENCE</scope>
    <source>
        <strain evidence="1">P2</strain>
    </source>
</reference>
<name>A0A8J8GFU9_9BACI</name>
<proteinExistence type="predicted"/>
<dbReference type="InterPro" id="IPR025616">
    <property type="entry name" value="YpjP"/>
</dbReference>
<dbReference type="Pfam" id="PF14005">
    <property type="entry name" value="YpjP"/>
    <property type="match status" value="1"/>
</dbReference>
<evidence type="ECO:0000313" key="1">
    <source>
        <dbReference type="EMBL" id="NSL51013.1"/>
    </source>
</evidence>
<accession>A0A8J8GFU9</accession>
<protein>
    <submittedName>
        <fullName evidence="1">YpjP family protein</fullName>
    </submittedName>
</protein>
<dbReference type="EMBL" id="JABTTE010000003">
    <property type="protein sequence ID" value="NSL51013.1"/>
    <property type="molecule type" value="Genomic_DNA"/>
</dbReference>
<evidence type="ECO:0000313" key="2">
    <source>
        <dbReference type="Proteomes" id="UP000625804"/>
    </source>
</evidence>
<comment type="caution">
    <text evidence="1">The sequence shown here is derived from an EMBL/GenBank/DDBJ whole genome shotgun (WGS) entry which is preliminary data.</text>
</comment>
<organism evidence="1 2">
    <name type="scientific">Calidifontibacillus erzurumensis</name>
    <dbReference type="NCBI Taxonomy" id="2741433"/>
    <lineage>
        <taxon>Bacteria</taxon>
        <taxon>Bacillati</taxon>
        <taxon>Bacillota</taxon>
        <taxon>Bacilli</taxon>
        <taxon>Bacillales</taxon>
        <taxon>Bacillaceae</taxon>
        <taxon>Calidifontibacillus/Schinkia group</taxon>
        <taxon>Calidifontibacillus</taxon>
    </lineage>
</organism>
<dbReference type="AlphaFoldDB" id="A0A8J8GFU9"/>